<name>A0A6H9Y7V2_9ACTN</name>
<evidence type="ECO:0000313" key="3">
    <source>
        <dbReference type="Proteomes" id="UP000468735"/>
    </source>
</evidence>
<keyword evidence="1" id="KW-0472">Membrane</keyword>
<dbReference type="OrthoDB" id="3661340at2"/>
<reference evidence="2 3" key="1">
    <citation type="submission" date="2019-09" db="EMBL/GenBank/DDBJ databases">
        <title>Actinomadura physcomitrii sp. nov., a novel actinomycete isolated from moss [Physcomitrium sphaericum (Ludw) Fuernr].</title>
        <authorList>
            <person name="Zhuang X."/>
            <person name="Liu C."/>
        </authorList>
    </citation>
    <scope>NUCLEOTIDE SEQUENCE [LARGE SCALE GENOMIC DNA]</scope>
    <source>
        <strain evidence="2 3">HMC1</strain>
    </source>
</reference>
<keyword evidence="3" id="KW-1185">Reference proteome</keyword>
<dbReference type="RefSeq" id="WP_151569309.1">
    <property type="nucleotide sequence ID" value="NZ_WBMT01000028.1"/>
</dbReference>
<proteinExistence type="predicted"/>
<dbReference type="EMBL" id="WBMT01000028">
    <property type="protein sequence ID" value="KAB2340851.1"/>
    <property type="molecule type" value="Genomic_DNA"/>
</dbReference>
<evidence type="ECO:0000256" key="1">
    <source>
        <dbReference type="SAM" id="Phobius"/>
    </source>
</evidence>
<comment type="caution">
    <text evidence="2">The sequence shown here is derived from an EMBL/GenBank/DDBJ whole genome shotgun (WGS) entry which is preliminary data.</text>
</comment>
<feature type="transmembrane region" description="Helical" evidence="1">
    <location>
        <begin position="76"/>
        <end position="97"/>
    </location>
</feature>
<dbReference type="InterPro" id="IPR036259">
    <property type="entry name" value="MFS_trans_sf"/>
</dbReference>
<accession>A0A6H9Y7V2</accession>
<sequence>MGFLGILAAPASFGVGAGFMVIGLFSAPMTVWAQTLRMERVPAHERGRAFATLRTLMQATPPIGAVLAAPLLNAELVGVSAFSMTLLAGLPALALLLPFSRGPQRAT</sequence>
<dbReference type="Gene3D" id="1.20.1250.20">
    <property type="entry name" value="MFS general substrate transporter like domains"/>
    <property type="match status" value="1"/>
</dbReference>
<keyword evidence="1" id="KW-1133">Transmembrane helix</keyword>
<dbReference type="SUPFAM" id="SSF103473">
    <property type="entry name" value="MFS general substrate transporter"/>
    <property type="match status" value="1"/>
</dbReference>
<organism evidence="2 3">
    <name type="scientific">Actinomadura rudentiformis</name>
    <dbReference type="NCBI Taxonomy" id="359158"/>
    <lineage>
        <taxon>Bacteria</taxon>
        <taxon>Bacillati</taxon>
        <taxon>Actinomycetota</taxon>
        <taxon>Actinomycetes</taxon>
        <taxon>Streptosporangiales</taxon>
        <taxon>Thermomonosporaceae</taxon>
        <taxon>Actinomadura</taxon>
    </lineage>
</organism>
<evidence type="ECO:0000313" key="2">
    <source>
        <dbReference type="EMBL" id="KAB2340851.1"/>
    </source>
</evidence>
<gene>
    <name evidence="2" type="ORF">F8566_43845</name>
</gene>
<protein>
    <submittedName>
        <fullName evidence="2">MFS transporter</fullName>
    </submittedName>
</protein>
<dbReference type="Proteomes" id="UP000468735">
    <property type="component" value="Unassembled WGS sequence"/>
</dbReference>
<dbReference type="AlphaFoldDB" id="A0A6H9Y7V2"/>
<keyword evidence="1" id="KW-0812">Transmembrane</keyword>